<evidence type="ECO:0000256" key="4">
    <source>
        <dbReference type="SAM" id="SignalP"/>
    </source>
</evidence>
<proteinExistence type="inferred from homology"/>
<evidence type="ECO:0000313" key="6">
    <source>
        <dbReference type="EMBL" id="EEQ42200.1"/>
    </source>
</evidence>
<dbReference type="InterPro" id="IPR013216">
    <property type="entry name" value="Methyltransf_11"/>
</dbReference>
<dbReference type="InterPro" id="IPR051052">
    <property type="entry name" value="Diverse_substrate_MTase"/>
</dbReference>
<dbReference type="SUPFAM" id="SSF53335">
    <property type="entry name" value="S-adenosyl-L-methionine-dependent methyltransferases"/>
    <property type="match status" value="1"/>
</dbReference>
<dbReference type="HOGENOM" id="CLU_049344_1_2_1"/>
<feature type="chain" id="PRO_5002944134" description="Methyltransferase type 11 domain-containing protein" evidence="4">
    <location>
        <begin position="20"/>
        <end position="367"/>
    </location>
</feature>
<dbReference type="PANTHER" id="PTHR44942:SF4">
    <property type="entry name" value="METHYLTRANSFERASE TYPE 11 DOMAIN-CONTAINING PROTEIN"/>
    <property type="match status" value="1"/>
</dbReference>
<dbReference type="PaxDb" id="5476-C4YD14"/>
<accession>C4YD14</accession>
<organism evidence="6 7">
    <name type="scientific">Candida albicans (strain WO-1)</name>
    <name type="common">Yeast</name>
    <dbReference type="NCBI Taxonomy" id="294748"/>
    <lineage>
        <taxon>Eukaryota</taxon>
        <taxon>Fungi</taxon>
        <taxon>Dikarya</taxon>
        <taxon>Ascomycota</taxon>
        <taxon>Saccharomycotina</taxon>
        <taxon>Pichiomycetes</taxon>
        <taxon>Debaryomycetaceae</taxon>
        <taxon>Candida/Lodderomyces clade</taxon>
        <taxon>Candida</taxon>
    </lineage>
</organism>
<dbReference type="Pfam" id="PF08241">
    <property type="entry name" value="Methyltransf_11"/>
    <property type="match status" value="1"/>
</dbReference>
<evidence type="ECO:0000259" key="5">
    <source>
        <dbReference type="Pfam" id="PF08241"/>
    </source>
</evidence>
<dbReference type="OrthoDB" id="10027013at2759"/>
<evidence type="ECO:0000256" key="1">
    <source>
        <dbReference type="ARBA" id="ARBA00008361"/>
    </source>
</evidence>
<gene>
    <name evidence="6" type="ORF">CAWG_00402</name>
</gene>
<dbReference type="GO" id="GO:0032259">
    <property type="term" value="P:methylation"/>
    <property type="evidence" value="ECO:0007669"/>
    <property type="project" value="UniProtKB-KW"/>
</dbReference>
<keyword evidence="4" id="KW-0732">Signal</keyword>
<keyword evidence="3" id="KW-0808">Transferase</keyword>
<keyword evidence="2" id="KW-0489">Methyltransferase</keyword>
<dbReference type="InterPro" id="IPR029063">
    <property type="entry name" value="SAM-dependent_MTases_sf"/>
</dbReference>
<dbReference type="AlphaFoldDB" id="C4YD14"/>
<dbReference type="VEuPathDB" id="FungiDB:CAWG_00402"/>
<comment type="similarity">
    <text evidence="1">Belongs to the methyltransferase superfamily.</text>
</comment>
<dbReference type="OMA" id="FRPHYPP"/>
<reference evidence="6 7" key="1">
    <citation type="journal article" date="2009" name="Nature">
        <title>Evolution of pathogenicity and sexual reproduction in eight Candida genomes.</title>
        <authorList>
            <person name="Butler G."/>
            <person name="Rasmussen M.D."/>
            <person name="Lin M.F."/>
            <person name="Santos M.A."/>
            <person name="Sakthikumar S."/>
            <person name="Munro C.A."/>
            <person name="Rheinbay E."/>
            <person name="Grabherr M."/>
            <person name="Forche A."/>
            <person name="Reedy J.L."/>
            <person name="Agrafioti I."/>
            <person name="Arnaud M.B."/>
            <person name="Bates S."/>
            <person name="Brown A.J."/>
            <person name="Brunke S."/>
            <person name="Costanzo M.C."/>
            <person name="Fitzpatrick D.A."/>
            <person name="de Groot P.W."/>
            <person name="Harris D."/>
            <person name="Hoyer L.L."/>
            <person name="Hube B."/>
            <person name="Klis F.M."/>
            <person name="Kodira C."/>
            <person name="Lennard N."/>
            <person name="Logue M.E."/>
            <person name="Martin R."/>
            <person name="Neiman A.M."/>
            <person name="Nikolaou E."/>
            <person name="Quail M.A."/>
            <person name="Quinn J."/>
            <person name="Santos M.C."/>
            <person name="Schmitzberger F.F."/>
            <person name="Sherlock G."/>
            <person name="Shah P."/>
            <person name="Silverstein K.A."/>
            <person name="Skrzypek M.S."/>
            <person name="Soll D."/>
            <person name="Staggs R."/>
            <person name="Stansfield I."/>
            <person name="Stumpf M.P."/>
            <person name="Sudbery P.E."/>
            <person name="Srikantha T."/>
            <person name="Zeng Q."/>
            <person name="Berman J."/>
            <person name="Berriman M."/>
            <person name="Heitman J."/>
            <person name="Gow N.A."/>
            <person name="Lorenz M.C."/>
            <person name="Birren B.W."/>
            <person name="Kellis M."/>
            <person name="Cuomo C.A."/>
        </authorList>
    </citation>
    <scope>NUCLEOTIDE SEQUENCE [LARGE SCALE GENOMIC DNA]</scope>
    <source>
        <strain evidence="6 7">WO-1</strain>
    </source>
</reference>
<dbReference type="PANTHER" id="PTHR44942">
    <property type="entry name" value="METHYLTRANSF_11 DOMAIN-CONTAINING PROTEIN"/>
    <property type="match status" value="1"/>
</dbReference>
<dbReference type="Gene3D" id="3.40.50.150">
    <property type="entry name" value="Vaccinia Virus protein VP39"/>
    <property type="match status" value="1"/>
</dbReference>
<sequence length="367" mass="42299">MELFLFVHFFFSLYPPTYTNFPNMTTFSKTNFKSLNYNSFRPHYPPSFYKILADYVTKVESPLPINLPIDKTIDLGCGTGVATYPLLNISTNVIGVDLSSKMIETANSLIEKNLQTLGINNPTSTSRIKFITGSVEEFVKQQQQNKDHSVASTLEPNSIDLITAAQCIHWFQDYNSFFQNCHQLLKNDTGVLAYFFYNDPKIVEFSGPAREDIPKEEILKLSYQVYNKYVYDDDNYIGQYWEQPGRNILKHFCQQVNEKIPRDLYTDIVINTFKPSIEKNNSGNTSIANEEVDLDLKKIGISIQDYIDYISTYSGFHNYKEVTGNDDLLTNEFVKEVIEVTGWDLAKTKIDLVWNTGYTFIRKRKST</sequence>
<evidence type="ECO:0000256" key="3">
    <source>
        <dbReference type="ARBA" id="ARBA00022679"/>
    </source>
</evidence>
<feature type="signal peptide" evidence="4">
    <location>
        <begin position="1"/>
        <end position="19"/>
    </location>
</feature>
<protein>
    <recommendedName>
        <fullName evidence="5">Methyltransferase type 11 domain-containing protein</fullName>
    </recommendedName>
</protein>
<feature type="domain" description="Methyltransferase type 11" evidence="5">
    <location>
        <begin position="74"/>
        <end position="188"/>
    </location>
</feature>
<dbReference type="EMBL" id="CH672346">
    <property type="protein sequence ID" value="EEQ42200.1"/>
    <property type="molecule type" value="Genomic_DNA"/>
</dbReference>
<keyword evidence="7" id="KW-1185">Reference proteome</keyword>
<dbReference type="CDD" id="cd02440">
    <property type="entry name" value="AdoMet_MTases"/>
    <property type="match status" value="1"/>
</dbReference>
<evidence type="ECO:0000313" key="7">
    <source>
        <dbReference type="Proteomes" id="UP000001429"/>
    </source>
</evidence>
<dbReference type="GO" id="GO:0008757">
    <property type="term" value="F:S-adenosylmethionine-dependent methyltransferase activity"/>
    <property type="evidence" value="ECO:0007669"/>
    <property type="project" value="InterPro"/>
</dbReference>
<dbReference type="Proteomes" id="UP000001429">
    <property type="component" value="Chromosome 1"/>
</dbReference>
<name>C4YD14_CANAW</name>
<evidence type="ECO:0000256" key="2">
    <source>
        <dbReference type="ARBA" id="ARBA00022603"/>
    </source>
</evidence>